<evidence type="ECO:0000313" key="3">
    <source>
        <dbReference type="Proteomes" id="UP000198287"/>
    </source>
</evidence>
<proteinExistence type="predicted"/>
<accession>A0A226F4V2</accession>
<feature type="chain" id="PRO_5013121673" evidence="1">
    <location>
        <begin position="19"/>
        <end position="236"/>
    </location>
</feature>
<dbReference type="AlphaFoldDB" id="A0A226F4V2"/>
<keyword evidence="3" id="KW-1185">Reference proteome</keyword>
<reference evidence="2 3" key="1">
    <citation type="submission" date="2015-12" db="EMBL/GenBank/DDBJ databases">
        <title>The genome of Folsomia candida.</title>
        <authorList>
            <person name="Faddeeva A."/>
            <person name="Derks M.F."/>
            <person name="Anvar Y."/>
            <person name="Smit S."/>
            <person name="Van Straalen N."/>
            <person name="Roelofs D."/>
        </authorList>
    </citation>
    <scope>NUCLEOTIDE SEQUENCE [LARGE SCALE GENOMIC DNA]</scope>
    <source>
        <strain evidence="2 3">VU population</strain>
        <tissue evidence="2">Whole body</tissue>
    </source>
</reference>
<sequence>MPFKFQFLLVLCISCVASFKRDIPLNVTPSQIIPSDDLDYALLPDFNEPCNKTDCAPGLFCTDDICQCANPSYEVYNNLTGRCDRVVGAMCTAQSICMPGALCIRNIFEKIYSRSGVFGPKVVPIIENICQCPGGWVDNLWGGCDLAHGHPCGGEFGDAKCDRHAELVCREDKCACPDASDKYNSKERRCMKGVGTPCRWKGQCSPSADCVWDTTRTPKNLWGTCLCSFKDDPCPS</sequence>
<dbReference type="Proteomes" id="UP000198287">
    <property type="component" value="Unassembled WGS sequence"/>
</dbReference>
<comment type="caution">
    <text evidence="2">The sequence shown here is derived from an EMBL/GenBank/DDBJ whole genome shotgun (WGS) entry which is preliminary data.</text>
</comment>
<evidence type="ECO:0000256" key="1">
    <source>
        <dbReference type="SAM" id="SignalP"/>
    </source>
</evidence>
<name>A0A226F4V2_FOLCA</name>
<organism evidence="2 3">
    <name type="scientific">Folsomia candida</name>
    <name type="common">Springtail</name>
    <dbReference type="NCBI Taxonomy" id="158441"/>
    <lineage>
        <taxon>Eukaryota</taxon>
        <taxon>Metazoa</taxon>
        <taxon>Ecdysozoa</taxon>
        <taxon>Arthropoda</taxon>
        <taxon>Hexapoda</taxon>
        <taxon>Collembola</taxon>
        <taxon>Entomobryomorpha</taxon>
        <taxon>Isotomoidea</taxon>
        <taxon>Isotomidae</taxon>
        <taxon>Proisotominae</taxon>
        <taxon>Folsomia</taxon>
    </lineage>
</organism>
<protein>
    <submittedName>
        <fullName evidence="2">Teneurin-a</fullName>
    </submittedName>
</protein>
<gene>
    <name evidence="2" type="ORF">Fcan01_00590</name>
</gene>
<keyword evidence="1" id="KW-0732">Signal</keyword>
<evidence type="ECO:0000313" key="2">
    <source>
        <dbReference type="EMBL" id="OXA64380.1"/>
    </source>
</evidence>
<feature type="signal peptide" evidence="1">
    <location>
        <begin position="1"/>
        <end position="18"/>
    </location>
</feature>
<dbReference type="EMBL" id="LNIX01000001">
    <property type="protein sequence ID" value="OXA64380.1"/>
    <property type="molecule type" value="Genomic_DNA"/>
</dbReference>